<keyword evidence="1" id="KW-0812">Transmembrane</keyword>
<name>A0A1G9WLP5_9EURY</name>
<dbReference type="EMBL" id="FNIA01000008">
    <property type="protein sequence ID" value="SDM84955.1"/>
    <property type="molecule type" value="Genomic_DNA"/>
</dbReference>
<sequence length="95" mass="10051">MTETVSDRFRGRRIVVAIYLAVVALAGVFGASVGVLLPVESGRDIQQASFAGAEFAVTPLNFAIYGIVMVGVSLGVLLLAVRFVSRFDDESVDEG</sequence>
<dbReference type="RefSeq" id="WP_089733027.1">
    <property type="nucleotide sequence ID" value="NZ_FNIA01000008.1"/>
</dbReference>
<evidence type="ECO:0000313" key="2">
    <source>
        <dbReference type="EMBL" id="SDM84955.1"/>
    </source>
</evidence>
<evidence type="ECO:0008006" key="4">
    <source>
        <dbReference type="Google" id="ProtNLM"/>
    </source>
</evidence>
<accession>A0A1G9WLP5</accession>
<dbReference type="Proteomes" id="UP000199370">
    <property type="component" value="Unassembled WGS sequence"/>
</dbReference>
<dbReference type="AlphaFoldDB" id="A0A1G9WLP5"/>
<keyword evidence="3" id="KW-1185">Reference proteome</keyword>
<keyword evidence="1" id="KW-0472">Membrane</keyword>
<protein>
    <recommendedName>
        <fullName evidence="4">Cox cluster protein</fullName>
    </recommendedName>
</protein>
<dbReference type="InterPro" id="IPR055942">
    <property type="entry name" value="DUF7520"/>
</dbReference>
<organism evidence="2 3">
    <name type="scientific">Haloarchaeobius iranensis</name>
    <dbReference type="NCBI Taxonomy" id="996166"/>
    <lineage>
        <taxon>Archaea</taxon>
        <taxon>Methanobacteriati</taxon>
        <taxon>Methanobacteriota</taxon>
        <taxon>Stenosarchaea group</taxon>
        <taxon>Halobacteria</taxon>
        <taxon>Halobacteriales</taxon>
        <taxon>Halorubellaceae</taxon>
        <taxon>Haloarchaeobius</taxon>
    </lineage>
</organism>
<proteinExistence type="predicted"/>
<reference evidence="2 3" key="1">
    <citation type="submission" date="2016-10" db="EMBL/GenBank/DDBJ databases">
        <authorList>
            <person name="de Groot N.N."/>
        </authorList>
    </citation>
    <scope>NUCLEOTIDE SEQUENCE [LARGE SCALE GENOMIC DNA]</scope>
    <source>
        <strain evidence="3">EB21,IBRC-M 10013,KCTC 4048</strain>
    </source>
</reference>
<evidence type="ECO:0000256" key="1">
    <source>
        <dbReference type="SAM" id="Phobius"/>
    </source>
</evidence>
<evidence type="ECO:0000313" key="3">
    <source>
        <dbReference type="Proteomes" id="UP000199370"/>
    </source>
</evidence>
<feature type="transmembrane region" description="Helical" evidence="1">
    <location>
        <begin position="14"/>
        <end position="37"/>
    </location>
</feature>
<feature type="transmembrane region" description="Helical" evidence="1">
    <location>
        <begin position="62"/>
        <end position="81"/>
    </location>
</feature>
<gene>
    <name evidence="2" type="ORF">SAMN05192554_108119</name>
</gene>
<dbReference type="Pfam" id="PF24364">
    <property type="entry name" value="DUF7520"/>
    <property type="match status" value="1"/>
</dbReference>
<keyword evidence="1" id="KW-1133">Transmembrane helix</keyword>